<dbReference type="SUPFAM" id="SSF81321">
    <property type="entry name" value="Family A G protein-coupled receptor-like"/>
    <property type="match status" value="1"/>
</dbReference>
<keyword evidence="12" id="KW-1185">Reference proteome</keyword>
<dbReference type="PANTHER" id="PTHR45695:SF9">
    <property type="entry name" value="LEUCOKININ RECEPTOR"/>
    <property type="match status" value="1"/>
</dbReference>
<evidence type="ECO:0000256" key="9">
    <source>
        <dbReference type="SAM" id="Phobius"/>
    </source>
</evidence>
<reference evidence="11" key="1">
    <citation type="submission" date="2023-01" db="EMBL/GenBank/DDBJ databases">
        <title>Genome assembly of the deep-sea coral Lophelia pertusa.</title>
        <authorList>
            <person name="Herrera S."/>
            <person name="Cordes E."/>
        </authorList>
    </citation>
    <scope>NUCLEOTIDE SEQUENCE</scope>
    <source>
        <strain evidence="11">USNM1676648</strain>
        <tissue evidence="11">Polyp</tissue>
    </source>
</reference>
<comment type="similarity">
    <text evidence="8">Belongs to the G-protein coupled receptor 1 family.</text>
</comment>
<gene>
    <name evidence="11" type="ORF">OS493_017743</name>
</gene>
<accession>A0A9W9ZE03</accession>
<evidence type="ECO:0000259" key="10">
    <source>
        <dbReference type="PROSITE" id="PS50262"/>
    </source>
</evidence>
<dbReference type="PANTHER" id="PTHR45695">
    <property type="entry name" value="LEUCOKININ RECEPTOR-RELATED"/>
    <property type="match status" value="1"/>
</dbReference>
<evidence type="ECO:0000256" key="1">
    <source>
        <dbReference type="ARBA" id="ARBA00004141"/>
    </source>
</evidence>
<dbReference type="AlphaFoldDB" id="A0A9W9ZE03"/>
<keyword evidence="7 8" id="KW-0807">Transducer</keyword>
<feature type="transmembrane region" description="Helical" evidence="9">
    <location>
        <begin position="305"/>
        <end position="331"/>
    </location>
</feature>
<dbReference type="GO" id="GO:0005886">
    <property type="term" value="C:plasma membrane"/>
    <property type="evidence" value="ECO:0007669"/>
    <property type="project" value="TreeGrafter"/>
</dbReference>
<feature type="transmembrane region" description="Helical" evidence="9">
    <location>
        <begin position="125"/>
        <end position="143"/>
    </location>
</feature>
<dbReference type="GO" id="GO:0004930">
    <property type="term" value="F:G protein-coupled receptor activity"/>
    <property type="evidence" value="ECO:0007669"/>
    <property type="project" value="UniProtKB-KW"/>
</dbReference>
<proteinExistence type="inferred from homology"/>
<dbReference type="PRINTS" id="PR00237">
    <property type="entry name" value="GPCRRHODOPSN"/>
</dbReference>
<comment type="subcellular location">
    <subcellularLocation>
        <location evidence="1">Membrane</location>
        <topology evidence="1">Multi-pass membrane protein</topology>
    </subcellularLocation>
</comment>
<keyword evidence="2 8" id="KW-0812">Transmembrane</keyword>
<evidence type="ECO:0000313" key="11">
    <source>
        <dbReference type="EMBL" id="KAJ7379234.1"/>
    </source>
</evidence>
<dbReference type="EMBL" id="MU826359">
    <property type="protein sequence ID" value="KAJ7379234.1"/>
    <property type="molecule type" value="Genomic_DNA"/>
</dbReference>
<feature type="transmembrane region" description="Helical" evidence="9">
    <location>
        <begin position="35"/>
        <end position="55"/>
    </location>
</feature>
<feature type="domain" description="G-protein coupled receptors family 1 profile" evidence="10">
    <location>
        <begin position="47"/>
        <end position="306"/>
    </location>
</feature>
<evidence type="ECO:0000313" key="12">
    <source>
        <dbReference type="Proteomes" id="UP001163046"/>
    </source>
</evidence>
<dbReference type="Proteomes" id="UP001163046">
    <property type="component" value="Unassembled WGS sequence"/>
</dbReference>
<protein>
    <recommendedName>
        <fullName evidence="10">G-protein coupled receptors family 1 profile domain-containing protein</fullName>
    </recommendedName>
</protein>
<feature type="transmembrane region" description="Helical" evidence="9">
    <location>
        <begin position="155"/>
        <end position="176"/>
    </location>
</feature>
<evidence type="ECO:0000256" key="4">
    <source>
        <dbReference type="ARBA" id="ARBA00023040"/>
    </source>
</evidence>
<dbReference type="PROSITE" id="PS50262">
    <property type="entry name" value="G_PROTEIN_RECEP_F1_2"/>
    <property type="match status" value="1"/>
</dbReference>
<evidence type="ECO:0000256" key="8">
    <source>
        <dbReference type="RuleBase" id="RU000688"/>
    </source>
</evidence>
<evidence type="ECO:0000256" key="2">
    <source>
        <dbReference type="ARBA" id="ARBA00022692"/>
    </source>
</evidence>
<evidence type="ECO:0000256" key="6">
    <source>
        <dbReference type="ARBA" id="ARBA00023170"/>
    </source>
</evidence>
<dbReference type="Pfam" id="PF00001">
    <property type="entry name" value="7tm_1"/>
    <property type="match status" value="1"/>
</dbReference>
<keyword evidence="5 9" id="KW-0472">Membrane</keyword>
<feature type="transmembrane region" description="Helical" evidence="9">
    <location>
        <begin position="67"/>
        <end position="86"/>
    </location>
</feature>
<evidence type="ECO:0000256" key="5">
    <source>
        <dbReference type="ARBA" id="ARBA00023136"/>
    </source>
</evidence>
<feature type="transmembrane region" description="Helical" evidence="9">
    <location>
        <begin position="196"/>
        <end position="224"/>
    </location>
</feature>
<name>A0A9W9ZE03_9CNID</name>
<sequence length="349" mass="39641">MTEEDFIGNVSDGENTTSPSLYSDVSPIEKGFKCLAYSLVIAFSVIGNSLIIAAFKLNINGKLRTVNNMFIVSMAAGDLLLTLGSIPERFTRILANGQWIVEGSFGIFLCKTTNYLEKLAMNVSIIHLAMVAIDRFLVVFYPYKKIITATRARQIIIIAWLASAGYCVPLFYYANLLEENGQLFCKTRHFFVNWRVWYLLFLSLLVLTLLLVVALYGAITIRLWRGTTPGRMPQTSLKSRLSARLNSRILKMVAMIVFAFYCCFLPYWIGWVFCSYYHKDVICSDAYRFVSIFLLYANSAVNPPFIHFSMIIFELAFDLFSANYAIVFLIATSRVLNAKHSMTLMQIVL</sequence>
<keyword evidence="4 8" id="KW-0297">G-protein coupled receptor</keyword>
<keyword evidence="6 8" id="KW-0675">Receptor</keyword>
<feature type="transmembrane region" description="Helical" evidence="9">
    <location>
        <begin position="249"/>
        <end position="269"/>
    </location>
</feature>
<dbReference type="Gene3D" id="1.20.1070.10">
    <property type="entry name" value="Rhodopsin 7-helix transmembrane proteins"/>
    <property type="match status" value="1"/>
</dbReference>
<dbReference type="PROSITE" id="PS00237">
    <property type="entry name" value="G_PROTEIN_RECEP_F1_1"/>
    <property type="match status" value="1"/>
</dbReference>
<dbReference type="CDD" id="cd00637">
    <property type="entry name" value="7tm_classA_rhodopsin-like"/>
    <property type="match status" value="1"/>
</dbReference>
<organism evidence="11 12">
    <name type="scientific">Desmophyllum pertusum</name>
    <dbReference type="NCBI Taxonomy" id="174260"/>
    <lineage>
        <taxon>Eukaryota</taxon>
        <taxon>Metazoa</taxon>
        <taxon>Cnidaria</taxon>
        <taxon>Anthozoa</taxon>
        <taxon>Hexacorallia</taxon>
        <taxon>Scleractinia</taxon>
        <taxon>Caryophylliina</taxon>
        <taxon>Caryophylliidae</taxon>
        <taxon>Desmophyllum</taxon>
    </lineage>
</organism>
<evidence type="ECO:0000256" key="3">
    <source>
        <dbReference type="ARBA" id="ARBA00022989"/>
    </source>
</evidence>
<keyword evidence="3 9" id="KW-1133">Transmembrane helix</keyword>
<dbReference type="InterPro" id="IPR000276">
    <property type="entry name" value="GPCR_Rhodpsn"/>
</dbReference>
<dbReference type="OrthoDB" id="5987936at2759"/>
<dbReference type="InterPro" id="IPR017452">
    <property type="entry name" value="GPCR_Rhodpsn_7TM"/>
</dbReference>
<evidence type="ECO:0000256" key="7">
    <source>
        <dbReference type="ARBA" id="ARBA00023224"/>
    </source>
</evidence>
<comment type="caution">
    <text evidence="11">The sequence shown here is derived from an EMBL/GenBank/DDBJ whole genome shotgun (WGS) entry which is preliminary data.</text>
</comment>